<dbReference type="Proteomes" id="UP000789920">
    <property type="component" value="Unassembled WGS sequence"/>
</dbReference>
<gene>
    <name evidence="1" type="ORF">RPERSI_LOCUS22434</name>
</gene>
<feature type="non-terminal residue" evidence="1">
    <location>
        <position position="112"/>
    </location>
</feature>
<comment type="caution">
    <text evidence="1">The sequence shown here is derived from an EMBL/GenBank/DDBJ whole genome shotgun (WGS) entry which is preliminary data.</text>
</comment>
<protein>
    <submittedName>
        <fullName evidence="1">34731_t:CDS:1</fullName>
    </submittedName>
</protein>
<evidence type="ECO:0000313" key="1">
    <source>
        <dbReference type="EMBL" id="CAG8807659.1"/>
    </source>
</evidence>
<dbReference type="EMBL" id="CAJVQC010067955">
    <property type="protein sequence ID" value="CAG8807659.1"/>
    <property type="molecule type" value="Genomic_DNA"/>
</dbReference>
<sequence length="112" mass="13136">MEDFTEMYSIGQYYQNRIVIEKDERKSKISEQIINKTSGEVEIDKIKRKKIKVGSVNDDEIGDKKSEDLSKQNYKANNSENCYKNEIGISRFGNKYEKTVRVRNVSMDQLNQ</sequence>
<keyword evidence="2" id="KW-1185">Reference proteome</keyword>
<reference evidence="1" key="1">
    <citation type="submission" date="2021-06" db="EMBL/GenBank/DDBJ databases">
        <authorList>
            <person name="Kallberg Y."/>
            <person name="Tangrot J."/>
            <person name="Rosling A."/>
        </authorList>
    </citation>
    <scope>NUCLEOTIDE SEQUENCE</scope>
    <source>
        <strain evidence="1">MA461A</strain>
    </source>
</reference>
<proteinExistence type="predicted"/>
<evidence type="ECO:0000313" key="2">
    <source>
        <dbReference type="Proteomes" id="UP000789920"/>
    </source>
</evidence>
<name>A0ACA9RSD6_9GLOM</name>
<organism evidence="1 2">
    <name type="scientific">Racocetra persica</name>
    <dbReference type="NCBI Taxonomy" id="160502"/>
    <lineage>
        <taxon>Eukaryota</taxon>
        <taxon>Fungi</taxon>
        <taxon>Fungi incertae sedis</taxon>
        <taxon>Mucoromycota</taxon>
        <taxon>Glomeromycotina</taxon>
        <taxon>Glomeromycetes</taxon>
        <taxon>Diversisporales</taxon>
        <taxon>Gigasporaceae</taxon>
        <taxon>Racocetra</taxon>
    </lineage>
</organism>
<accession>A0ACA9RSD6</accession>